<keyword evidence="3" id="KW-0238">DNA-binding</keyword>
<evidence type="ECO:0000256" key="3">
    <source>
        <dbReference type="ARBA" id="ARBA00023125"/>
    </source>
</evidence>
<evidence type="ECO:0000259" key="5">
    <source>
        <dbReference type="PROSITE" id="PS50931"/>
    </source>
</evidence>
<dbReference type="Pfam" id="PF00126">
    <property type="entry name" value="HTH_1"/>
    <property type="match status" value="1"/>
</dbReference>
<dbReference type="EMBL" id="RBTP01000031">
    <property type="protein sequence ID" value="RMT82037.1"/>
    <property type="molecule type" value="Genomic_DNA"/>
</dbReference>
<dbReference type="PANTHER" id="PTHR30537:SF10">
    <property type="entry name" value="TRANSCRIPTIONAL REGULATOR-RELATED"/>
    <property type="match status" value="1"/>
</dbReference>
<comment type="caution">
    <text evidence="6">The sequence shown here is derived from an EMBL/GenBank/DDBJ whole genome shotgun (WGS) entry which is preliminary data.</text>
</comment>
<evidence type="ECO:0000313" key="6">
    <source>
        <dbReference type="EMBL" id="RMT82037.1"/>
    </source>
</evidence>
<dbReference type="InterPro" id="IPR005119">
    <property type="entry name" value="LysR_subst-bd"/>
</dbReference>
<dbReference type="CDD" id="cd08422">
    <property type="entry name" value="PBP2_CrgA_like"/>
    <property type="match status" value="1"/>
</dbReference>
<dbReference type="Gene3D" id="3.40.190.290">
    <property type="match status" value="1"/>
</dbReference>
<accession>A0A3M5PD06</accession>
<dbReference type="InterPro" id="IPR036388">
    <property type="entry name" value="WH-like_DNA-bd_sf"/>
</dbReference>
<dbReference type="InterPro" id="IPR000847">
    <property type="entry name" value="LysR_HTH_N"/>
</dbReference>
<reference evidence="6 7" key="1">
    <citation type="submission" date="2018-08" db="EMBL/GenBank/DDBJ databases">
        <title>Recombination of ecologically and evolutionarily significant loci maintains genetic cohesion in the Pseudomonas syringae species complex.</title>
        <authorList>
            <person name="Dillon M."/>
            <person name="Thakur S."/>
            <person name="Almeida R.N.D."/>
            <person name="Weir B.S."/>
            <person name="Guttman D.S."/>
        </authorList>
    </citation>
    <scope>NUCLEOTIDE SEQUENCE [LARGE SCALE GENOMIC DNA]</scope>
    <source>
        <strain evidence="6 7">ICMP 19473</strain>
    </source>
</reference>
<keyword evidence="2" id="KW-0805">Transcription regulation</keyword>
<evidence type="ECO:0000313" key="7">
    <source>
        <dbReference type="Proteomes" id="UP000273854"/>
    </source>
</evidence>
<evidence type="ECO:0000256" key="1">
    <source>
        <dbReference type="ARBA" id="ARBA00009437"/>
    </source>
</evidence>
<evidence type="ECO:0000256" key="4">
    <source>
        <dbReference type="ARBA" id="ARBA00023163"/>
    </source>
</evidence>
<feature type="domain" description="HTH lysR-type" evidence="5">
    <location>
        <begin position="11"/>
        <end position="67"/>
    </location>
</feature>
<dbReference type="InterPro" id="IPR058163">
    <property type="entry name" value="LysR-type_TF_proteobact-type"/>
</dbReference>
<dbReference type="InterPro" id="IPR036390">
    <property type="entry name" value="WH_DNA-bd_sf"/>
</dbReference>
<sequence length="311" mass="35057">MVLIGKQSVSEMEDLAAFAVLIEAGSFTAAAERLGCSKGRLSKRISQLEKTYSVQLLHRTTRTLSLTSAGSALLPQARELILHVERARSIVALMRDDMVGEVRITTPVSLGETFFDGVLMEFYETYPHVKIELELSNSVRDLRRDGFDLAVRSKVASDERLVARPLLAMQELTCAGTRYLEAHGWPQTPDDLAGHHCLINSHYSERYQWLYHQHHELIRVQIDGPFASNHYSLLKKAALAGAGVARLPSYMVHKEIDDGRLQWLLKDYQTATAPMFLVHPFEGNVPRRVQVLADYLVGWFERSGSTLQRLV</sequence>
<evidence type="ECO:0000256" key="2">
    <source>
        <dbReference type="ARBA" id="ARBA00023015"/>
    </source>
</evidence>
<name>A0A3M5PD06_PSEVI</name>
<dbReference type="Proteomes" id="UP000273854">
    <property type="component" value="Unassembled WGS sequence"/>
</dbReference>
<comment type="similarity">
    <text evidence="1">Belongs to the LysR transcriptional regulatory family.</text>
</comment>
<organism evidence="6 7">
    <name type="scientific">Pseudomonas viridiflava</name>
    <name type="common">Phytomonas viridiflava</name>
    <dbReference type="NCBI Taxonomy" id="33069"/>
    <lineage>
        <taxon>Bacteria</taxon>
        <taxon>Pseudomonadati</taxon>
        <taxon>Pseudomonadota</taxon>
        <taxon>Gammaproteobacteria</taxon>
        <taxon>Pseudomonadales</taxon>
        <taxon>Pseudomonadaceae</taxon>
        <taxon>Pseudomonas</taxon>
    </lineage>
</organism>
<proteinExistence type="inferred from homology"/>
<dbReference type="FunFam" id="1.10.10.10:FF:000001">
    <property type="entry name" value="LysR family transcriptional regulator"/>
    <property type="match status" value="1"/>
</dbReference>
<keyword evidence="4" id="KW-0804">Transcription</keyword>
<dbReference type="SUPFAM" id="SSF46785">
    <property type="entry name" value="Winged helix' DNA-binding domain"/>
    <property type="match status" value="1"/>
</dbReference>
<gene>
    <name evidence="6" type="ORF">ALP40_01810</name>
</gene>
<dbReference type="GO" id="GO:0003700">
    <property type="term" value="F:DNA-binding transcription factor activity"/>
    <property type="evidence" value="ECO:0007669"/>
    <property type="project" value="InterPro"/>
</dbReference>
<dbReference type="GO" id="GO:0043565">
    <property type="term" value="F:sequence-specific DNA binding"/>
    <property type="evidence" value="ECO:0007669"/>
    <property type="project" value="TreeGrafter"/>
</dbReference>
<dbReference type="PROSITE" id="PS50931">
    <property type="entry name" value="HTH_LYSR"/>
    <property type="match status" value="1"/>
</dbReference>
<dbReference type="Gene3D" id="1.10.10.10">
    <property type="entry name" value="Winged helix-like DNA-binding domain superfamily/Winged helix DNA-binding domain"/>
    <property type="match status" value="1"/>
</dbReference>
<dbReference type="GO" id="GO:0006351">
    <property type="term" value="P:DNA-templated transcription"/>
    <property type="evidence" value="ECO:0007669"/>
    <property type="project" value="TreeGrafter"/>
</dbReference>
<dbReference type="PANTHER" id="PTHR30537">
    <property type="entry name" value="HTH-TYPE TRANSCRIPTIONAL REGULATOR"/>
    <property type="match status" value="1"/>
</dbReference>
<dbReference type="Pfam" id="PF03466">
    <property type="entry name" value="LysR_substrate"/>
    <property type="match status" value="1"/>
</dbReference>
<dbReference type="AlphaFoldDB" id="A0A3M5PD06"/>
<dbReference type="SUPFAM" id="SSF53850">
    <property type="entry name" value="Periplasmic binding protein-like II"/>
    <property type="match status" value="1"/>
</dbReference>
<protein>
    <submittedName>
        <fullName evidence="6">LysR family transcriptional regulator</fullName>
    </submittedName>
</protein>